<comment type="caution">
    <text evidence="2">The sequence shown here is derived from an EMBL/GenBank/DDBJ whole genome shotgun (WGS) entry which is preliminary data.</text>
</comment>
<dbReference type="InterPro" id="IPR043502">
    <property type="entry name" value="DNA/RNA_pol_sf"/>
</dbReference>
<keyword evidence="3" id="KW-1185">Reference proteome</keyword>
<feature type="domain" description="Reverse transcriptase" evidence="1">
    <location>
        <begin position="115"/>
        <end position="185"/>
    </location>
</feature>
<dbReference type="InterPro" id="IPR000477">
    <property type="entry name" value="RT_dom"/>
</dbReference>
<dbReference type="EMBL" id="BGZK01000850">
    <property type="protein sequence ID" value="GBP62800.1"/>
    <property type="molecule type" value="Genomic_DNA"/>
</dbReference>
<dbReference type="GO" id="GO:0071897">
    <property type="term" value="P:DNA biosynthetic process"/>
    <property type="evidence" value="ECO:0007669"/>
    <property type="project" value="UniProtKB-ARBA"/>
</dbReference>
<evidence type="ECO:0000313" key="3">
    <source>
        <dbReference type="Proteomes" id="UP000299102"/>
    </source>
</evidence>
<dbReference type="AlphaFoldDB" id="A0A4C1XI78"/>
<dbReference type="Pfam" id="PF00078">
    <property type="entry name" value="RVT_1"/>
    <property type="match status" value="1"/>
</dbReference>
<proteinExistence type="predicted"/>
<dbReference type="PANTHER" id="PTHR19446">
    <property type="entry name" value="REVERSE TRANSCRIPTASES"/>
    <property type="match status" value="1"/>
</dbReference>
<dbReference type="SUPFAM" id="SSF56672">
    <property type="entry name" value="DNA/RNA polymerases"/>
    <property type="match status" value="1"/>
</dbReference>
<accession>A0A4C1XI78</accession>
<gene>
    <name evidence="2" type="ORF">EVAR_50629_1</name>
</gene>
<protein>
    <submittedName>
        <fullName evidence="2">Retrovirus-related Pol polyprotein from type-1 retrotransposable element R2</fullName>
    </submittedName>
</protein>
<reference evidence="2 3" key="1">
    <citation type="journal article" date="2019" name="Commun. Biol.">
        <title>The bagworm genome reveals a unique fibroin gene that provides high tensile strength.</title>
        <authorList>
            <person name="Kono N."/>
            <person name="Nakamura H."/>
            <person name="Ohtoshi R."/>
            <person name="Tomita M."/>
            <person name="Numata K."/>
            <person name="Arakawa K."/>
        </authorList>
    </citation>
    <scope>NUCLEOTIDE SEQUENCE [LARGE SCALE GENOMIC DNA]</scope>
</reference>
<dbReference type="Proteomes" id="UP000299102">
    <property type="component" value="Unassembled WGS sequence"/>
</dbReference>
<evidence type="ECO:0000313" key="2">
    <source>
        <dbReference type="EMBL" id="GBP62800.1"/>
    </source>
</evidence>
<dbReference type="OrthoDB" id="410104at2759"/>
<sequence length="223" mass="26118">MQLPEDRKHLISAKHTQDRKKLLKRINKEIKRNMRNDKKKDRMETMENYINTEVIPQQWRESNIILLYKKGHKHEIGNYCPISLMSNTYKVFAKIILKRIARTLDEQQPIEIQLKKKGKFKVGKGVGQGDPLSPKLFSAVLESIFRRLNWEGLGINVDGTLLTHLRFADDIVLFAKTPENGMMTLEKWQLQHYFSFLAWKDEDVRCPPKTPPNGKYGYHITAT</sequence>
<organism evidence="2 3">
    <name type="scientific">Eumeta variegata</name>
    <name type="common">Bagworm moth</name>
    <name type="synonym">Eumeta japonica</name>
    <dbReference type="NCBI Taxonomy" id="151549"/>
    <lineage>
        <taxon>Eukaryota</taxon>
        <taxon>Metazoa</taxon>
        <taxon>Ecdysozoa</taxon>
        <taxon>Arthropoda</taxon>
        <taxon>Hexapoda</taxon>
        <taxon>Insecta</taxon>
        <taxon>Pterygota</taxon>
        <taxon>Neoptera</taxon>
        <taxon>Endopterygota</taxon>
        <taxon>Lepidoptera</taxon>
        <taxon>Glossata</taxon>
        <taxon>Ditrysia</taxon>
        <taxon>Tineoidea</taxon>
        <taxon>Psychidae</taxon>
        <taxon>Oiketicinae</taxon>
        <taxon>Eumeta</taxon>
    </lineage>
</organism>
<name>A0A4C1XI78_EUMVA</name>
<evidence type="ECO:0000259" key="1">
    <source>
        <dbReference type="Pfam" id="PF00078"/>
    </source>
</evidence>